<evidence type="ECO:0000313" key="4">
    <source>
        <dbReference type="Proteomes" id="UP000075243"/>
    </source>
</evidence>
<dbReference type="Proteomes" id="UP000075243">
    <property type="component" value="Chromosome 11"/>
</dbReference>
<dbReference type="Pfam" id="PF17919">
    <property type="entry name" value="RT_RNaseH_2"/>
    <property type="match status" value="1"/>
</dbReference>
<dbReference type="GO" id="GO:0003824">
    <property type="term" value="F:catalytic activity"/>
    <property type="evidence" value="ECO:0007669"/>
    <property type="project" value="UniProtKB-KW"/>
</dbReference>
<protein>
    <submittedName>
        <fullName evidence="3">Retrovirus-related Pol polyprotein from transposon 17.6</fullName>
    </submittedName>
</protein>
<dbReference type="AlphaFoldDB" id="A0A151SRK8"/>
<accession>A0A151SRK8</accession>
<dbReference type="InterPro" id="IPR043502">
    <property type="entry name" value="DNA/RNA_pol_sf"/>
</dbReference>
<evidence type="ECO:0000256" key="1">
    <source>
        <dbReference type="ARBA" id="ARBA00023268"/>
    </source>
</evidence>
<dbReference type="CDD" id="cd01647">
    <property type="entry name" value="RT_LTR"/>
    <property type="match status" value="1"/>
</dbReference>
<dbReference type="InterPro" id="IPR000477">
    <property type="entry name" value="RT_dom"/>
</dbReference>
<dbReference type="PANTHER" id="PTHR37984:SF5">
    <property type="entry name" value="PROTEIN NYNRIN-LIKE"/>
    <property type="match status" value="1"/>
</dbReference>
<dbReference type="Pfam" id="PF00078">
    <property type="entry name" value="RVT_1"/>
    <property type="match status" value="1"/>
</dbReference>
<keyword evidence="4" id="KW-1185">Reference proteome</keyword>
<evidence type="ECO:0000313" key="3">
    <source>
        <dbReference type="EMBL" id="KYP57398.1"/>
    </source>
</evidence>
<sequence>MLFVPKKDGKWRMCCDNRAINNIVVKYRHPIPKLDDMLDELHGAIIFSKFDFKSKYNQIRIKEGDEWKTAFKTKFGLYEWLLMPFGLTNAPNNFMRLMNHVLRDCICRFVVIYFDDILIYSICLSDHIGHLRQVFTILRKNHLFGNLEKCTFCVDSALFLGFIISKNGVHVDPEKIKAIQEWPTPQSVGDVRSFYGLESFYRRFVPNFSTLASPLNDLVEKNVEFQWGEKQEKAFLTLKDKLIHAPLLALLDFSKTFELECDASGVGIGEILLQGGHPITYFSKKIKRCFTQLPYL</sequence>
<reference evidence="3 4" key="1">
    <citation type="journal article" date="2012" name="Nat. Biotechnol.">
        <title>Draft genome sequence of pigeonpea (Cajanus cajan), an orphan legume crop of resource-poor farmers.</title>
        <authorList>
            <person name="Varshney R.K."/>
            <person name="Chen W."/>
            <person name="Li Y."/>
            <person name="Bharti A.K."/>
            <person name="Saxena R.K."/>
            <person name="Schlueter J.A."/>
            <person name="Donoghue M.T."/>
            <person name="Azam S."/>
            <person name="Fan G."/>
            <person name="Whaley A.M."/>
            <person name="Farmer A.D."/>
            <person name="Sheridan J."/>
            <person name="Iwata A."/>
            <person name="Tuteja R."/>
            <person name="Penmetsa R.V."/>
            <person name="Wu W."/>
            <person name="Upadhyaya H.D."/>
            <person name="Yang S.P."/>
            <person name="Shah T."/>
            <person name="Saxena K.B."/>
            <person name="Michael T."/>
            <person name="McCombie W.R."/>
            <person name="Yang B."/>
            <person name="Zhang G."/>
            <person name="Yang H."/>
            <person name="Wang J."/>
            <person name="Spillane C."/>
            <person name="Cook D.R."/>
            <person name="May G.D."/>
            <person name="Xu X."/>
            <person name="Jackson S.A."/>
        </authorList>
    </citation>
    <scope>NUCLEOTIDE SEQUENCE [LARGE SCALE GENOMIC DNA]</scope>
    <source>
        <strain evidence="4">cv. Asha</strain>
    </source>
</reference>
<feature type="domain" description="Reverse transcriptase" evidence="2">
    <location>
        <begin position="1"/>
        <end position="164"/>
    </location>
</feature>
<gene>
    <name evidence="3" type="ORF">KK1_003660</name>
</gene>
<organism evidence="3 4">
    <name type="scientific">Cajanus cajan</name>
    <name type="common">Pigeon pea</name>
    <name type="synonym">Cajanus indicus</name>
    <dbReference type="NCBI Taxonomy" id="3821"/>
    <lineage>
        <taxon>Eukaryota</taxon>
        <taxon>Viridiplantae</taxon>
        <taxon>Streptophyta</taxon>
        <taxon>Embryophyta</taxon>
        <taxon>Tracheophyta</taxon>
        <taxon>Spermatophyta</taxon>
        <taxon>Magnoliopsida</taxon>
        <taxon>eudicotyledons</taxon>
        <taxon>Gunneridae</taxon>
        <taxon>Pentapetalae</taxon>
        <taxon>rosids</taxon>
        <taxon>fabids</taxon>
        <taxon>Fabales</taxon>
        <taxon>Fabaceae</taxon>
        <taxon>Papilionoideae</taxon>
        <taxon>50 kb inversion clade</taxon>
        <taxon>NPAAA clade</taxon>
        <taxon>indigoferoid/millettioid clade</taxon>
        <taxon>Phaseoleae</taxon>
        <taxon>Cajanus</taxon>
    </lineage>
</organism>
<dbReference type="FunFam" id="3.30.70.270:FF:000020">
    <property type="entry name" value="Transposon Tf2-6 polyprotein-like Protein"/>
    <property type="match status" value="1"/>
</dbReference>
<dbReference type="PANTHER" id="PTHR37984">
    <property type="entry name" value="PROTEIN CBG26694"/>
    <property type="match status" value="1"/>
</dbReference>
<dbReference type="SUPFAM" id="SSF56672">
    <property type="entry name" value="DNA/RNA polymerases"/>
    <property type="match status" value="1"/>
</dbReference>
<dbReference type="Gene3D" id="3.10.10.10">
    <property type="entry name" value="HIV Type 1 Reverse Transcriptase, subunit A, domain 1"/>
    <property type="match status" value="1"/>
</dbReference>
<dbReference type="InterPro" id="IPR043128">
    <property type="entry name" value="Rev_trsase/Diguanyl_cyclase"/>
</dbReference>
<dbReference type="PROSITE" id="PS50878">
    <property type="entry name" value="RT_POL"/>
    <property type="match status" value="1"/>
</dbReference>
<dbReference type="EMBL" id="CM003613">
    <property type="protein sequence ID" value="KYP57398.1"/>
    <property type="molecule type" value="Genomic_DNA"/>
</dbReference>
<keyword evidence="1" id="KW-0511">Multifunctional enzyme</keyword>
<dbReference type="InterPro" id="IPR050951">
    <property type="entry name" value="Retrovirus_Pol_polyprotein"/>
</dbReference>
<name>A0A151SRK8_CAJCA</name>
<dbReference type="Gene3D" id="3.30.70.270">
    <property type="match status" value="2"/>
</dbReference>
<dbReference type="InterPro" id="IPR041577">
    <property type="entry name" value="RT_RNaseH_2"/>
</dbReference>
<dbReference type="Gramene" id="C.cajan_03581.t">
    <property type="protein sequence ID" value="C.cajan_03581.t.cds1"/>
    <property type="gene ID" value="C.cajan_03581"/>
</dbReference>
<evidence type="ECO:0000259" key="2">
    <source>
        <dbReference type="PROSITE" id="PS50878"/>
    </source>
</evidence>
<proteinExistence type="predicted"/>